<dbReference type="EMBL" id="JAKIKP010000002">
    <property type="protein sequence ID" value="MCL1141798.1"/>
    <property type="molecule type" value="Genomic_DNA"/>
</dbReference>
<evidence type="ECO:0000313" key="3">
    <source>
        <dbReference type="Proteomes" id="UP001139333"/>
    </source>
</evidence>
<evidence type="ECO:0000256" key="1">
    <source>
        <dbReference type="SAM" id="Phobius"/>
    </source>
</evidence>
<accession>A0A9X2CFX1</accession>
<name>A0A9X2CFX1_9GAMM</name>
<feature type="transmembrane region" description="Helical" evidence="1">
    <location>
        <begin position="79"/>
        <end position="98"/>
    </location>
</feature>
<keyword evidence="1" id="KW-0472">Membrane</keyword>
<evidence type="ECO:0000313" key="2">
    <source>
        <dbReference type="EMBL" id="MCL1141798.1"/>
    </source>
</evidence>
<protein>
    <submittedName>
        <fullName evidence="2">Uncharacterized protein</fullName>
    </submittedName>
</protein>
<reference evidence="2" key="1">
    <citation type="submission" date="2022-01" db="EMBL/GenBank/DDBJ databases">
        <title>Whole genome-based taxonomy of the Shewanellaceae.</title>
        <authorList>
            <person name="Martin-Rodriguez A.J."/>
        </authorList>
    </citation>
    <scope>NUCLEOTIDE SEQUENCE</scope>
    <source>
        <strain evidence="2">DSM 16422</strain>
    </source>
</reference>
<dbReference type="Proteomes" id="UP001139333">
    <property type="component" value="Unassembled WGS sequence"/>
</dbReference>
<comment type="caution">
    <text evidence="2">The sequence shown here is derived from an EMBL/GenBank/DDBJ whole genome shotgun (WGS) entry which is preliminary data.</text>
</comment>
<organism evidence="2 3">
    <name type="scientific">Shewanella gaetbuli</name>
    <dbReference type="NCBI Taxonomy" id="220752"/>
    <lineage>
        <taxon>Bacteria</taxon>
        <taxon>Pseudomonadati</taxon>
        <taxon>Pseudomonadota</taxon>
        <taxon>Gammaproteobacteria</taxon>
        <taxon>Alteromonadales</taxon>
        <taxon>Shewanellaceae</taxon>
        <taxon>Shewanella</taxon>
    </lineage>
</organism>
<keyword evidence="1" id="KW-0812">Transmembrane</keyword>
<sequence length="213" mass="24039">MTTQSDEEFLAIQDEIVNLYHKGPQPEPSESLDSAIMAQAKQQLMTQSDTEANLSAQQQLDAELTHKTNVVQLKTWRKYTWQISTAASVILIVGLLLVNPMMQQQPTSTDADEIMPMQMDIAEPMQAEMAPASVAAQRLKSAKSAPQAHTKDDISIVSPQQGVEVLNELAAQQQWQQAVEYLQVLEQQFPQIKQQQHPLYQQYIEIKQIILTR</sequence>
<gene>
    <name evidence="2" type="ORF">L2672_03645</name>
</gene>
<dbReference type="AlphaFoldDB" id="A0A9X2CFX1"/>
<keyword evidence="1" id="KW-1133">Transmembrane helix</keyword>
<dbReference type="RefSeq" id="WP_248994483.1">
    <property type="nucleotide sequence ID" value="NZ_JAKIKP010000002.1"/>
</dbReference>
<proteinExistence type="predicted"/>
<keyword evidence="3" id="KW-1185">Reference proteome</keyword>